<dbReference type="SUPFAM" id="SSF53474">
    <property type="entry name" value="alpha/beta-Hydrolases"/>
    <property type="match status" value="1"/>
</dbReference>
<evidence type="ECO:0000256" key="1">
    <source>
        <dbReference type="ARBA" id="ARBA00009431"/>
    </source>
</evidence>
<comment type="similarity">
    <text evidence="1">Belongs to the peptidase S10 family.</text>
</comment>
<dbReference type="Gene3D" id="3.40.50.1820">
    <property type="entry name" value="alpha/beta hydrolase"/>
    <property type="match status" value="1"/>
</dbReference>
<evidence type="ECO:0000313" key="3">
    <source>
        <dbReference type="EMBL" id="KAE8677891.1"/>
    </source>
</evidence>
<dbReference type="AlphaFoldDB" id="A0A6A2XN93"/>
<comment type="caution">
    <text evidence="3">The sequence shown here is derived from an EMBL/GenBank/DDBJ whole genome shotgun (WGS) entry which is preliminary data.</text>
</comment>
<sequence>MTSINSPLSFTLLLLLFSVSKAVARVSVSTDGFWHDGDGLRVRGGDVSGPGCSSIGHGEAEELGPFFPKKDQQTLKLNPHSWNKAANLLFVESPVGVGFSYTNTSRDIDELGDEILAKDSYAFLVNWFKRFPRFKSYDFYISGESHDGHYVPQLASSFSTSMSTFPSQLTLISRDLCSGSSRQRRVIQGIAPRILPKFDAWHRRSAGYNPCAPYYTESYFNRPDVQKALHAKVTNMSYPWTHCRLTHKKLGLKINEDWTPWYTDNKQVGGQTIEYDGLTFVTIRGAGLEVPSFKPRQALQLVKHFLANNKLSSKPFLSIVFEANGLEGTFLISIFVVNKQY</sequence>
<feature type="signal peptide" evidence="2">
    <location>
        <begin position="1"/>
        <end position="24"/>
    </location>
</feature>
<dbReference type="GO" id="GO:0004185">
    <property type="term" value="F:serine-type carboxypeptidase activity"/>
    <property type="evidence" value="ECO:0007669"/>
    <property type="project" value="InterPro"/>
</dbReference>
<dbReference type="PANTHER" id="PTHR11802">
    <property type="entry name" value="SERINE PROTEASE FAMILY S10 SERINE CARBOXYPEPTIDASE"/>
    <property type="match status" value="1"/>
</dbReference>
<proteinExistence type="inferred from homology"/>
<dbReference type="GO" id="GO:0005773">
    <property type="term" value="C:vacuole"/>
    <property type="evidence" value="ECO:0007669"/>
    <property type="project" value="TreeGrafter"/>
</dbReference>
<dbReference type="Proteomes" id="UP000436088">
    <property type="component" value="Unassembled WGS sequence"/>
</dbReference>
<dbReference type="Pfam" id="PF00450">
    <property type="entry name" value="Peptidase_S10"/>
    <property type="match status" value="2"/>
</dbReference>
<organism evidence="3 4">
    <name type="scientific">Hibiscus syriacus</name>
    <name type="common">Rose of Sharon</name>
    <dbReference type="NCBI Taxonomy" id="106335"/>
    <lineage>
        <taxon>Eukaryota</taxon>
        <taxon>Viridiplantae</taxon>
        <taxon>Streptophyta</taxon>
        <taxon>Embryophyta</taxon>
        <taxon>Tracheophyta</taxon>
        <taxon>Spermatophyta</taxon>
        <taxon>Magnoliopsida</taxon>
        <taxon>eudicotyledons</taxon>
        <taxon>Gunneridae</taxon>
        <taxon>Pentapetalae</taxon>
        <taxon>rosids</taxon>
        <taxon>malvids</taxon>
        <taxon>Malvales</taxon>
        <taxon>Malvaceae</taxon>
        <taxon>Malvoideae</taxon>
        <taxon>Hibiscus</taxon>
    </lineage>
</organism>
<evidence type="ECO:0000313" key="4">
    <source>
        <dbReference type="Proteomes" id="UP000436088"/>
    </source>
</evidence>
<feature type="chain" id="PRO_5025456861" evidence="2">
    <location>
        <begin position="25"/>
        <end position="341"/>
    </location>
</feature>
<evidence type="ECO:0000256" key="2">
    <source>
        <dbReference type="SAM" id="SignalP"/>
    </source>
</evidence>
<dbReference type="InterPro" id="IPR001563">
    <property type="entry name" value="Peptidase_S10"/>
</dbReference>
<reference evidence="3" key="1">
    <citation type="submission" date="2019-09" db="EMBL/GenBank/DDBJ databases">
        <title>Draft genome information of white flower Hibiscus syriacus.</title>
        <authorList>
            <person name="Kim Y.-M."/>
        </authorList>
    </citation>
    <scope>NUCLEOTIDE SEQUENCE [LARGE SCALE GENOMIC DNA]</scope>
    <source>
        <strain evidence="3">YM2019G1</strain>
    </source>
</reference>
<dbReference type="InterPro" id="IPR029058">
    <property type="entry name" value="AB_hydrolase_fold"/>
</dbReference>
<keyword evidence="2" id="KW-0732">Signal</keyword>
<protein>
    <submittedName>
        <fullName evidence="3">Serine carboxypeptidase-like 34 isoform 2</fullName>
    </submittedName>
</protein>
<name>A0A6A2XN93_HIBSY</name>
<dbReference type="EMBL" id="VEPZ02001351">
    <property type="protein sequence ID" value="KAE8677891.1"/>
    <property type="molecule type" value="Genomic_DNA"/>
</dbReference>
<gene>
    <name evidence="3" type="ORF">F3Y22_tig00111493pilonHSYRG00149</name>
</gene>
<keyword evidence="4" id="KW-1185">Reference proteome</keyword>
<dbReference type="GO" id="GO:0006508">
    <property type="term" value="P:proteolysis"/>
    <property type="evidence" value="ECO:0007669"/>
    <property type="project" value="InterPro"/>
</dbReference>
<dbReference type="PRINTS" id="PR00724">
    <property type="entry name" value="CRBOXYPTASEC"/>
</dbReference>
<dbReference type="PANTHER" id="PTHR11802:SF31">
    <property type="entry name" value="SERINE CARBOXYPEPTIDASE-LIKE 34"/>
    <property type="match status" value="1"/>
</dbReference>
<accession>A0A6A2XN93</accession>